<dbReference type="PANTHER" id="PTHR30126:SF78">
    <property type="entry name" value="HTH LYSR-TYPE DOMAIN-CONTAINING PROTEIN"/>
    <property type="match status" value="1"/>
</dbReference>
<dbReference type="AlphaFoldDB" id="A0A0A5G6K0"/>
<dbReference type="SUPFAM" id="SSF46785">
    <property type="entry name" value="Winged helix' DNA-binding domain"/>
    <property type="match status" value="1"/>
</dbReference>
<evidence type="ECO:0000313" key="7">
    <source>
        <dbReference type="Proteomes" id="UP000030403"/>
    </source>
</evidence>
<dbReference type="STRING" id="1385511.GCA_000425225_02118"/>
<dbReference type="GO" id="GO:0000976">
    <property type="term" value="F:transcription cis-regulatory region binding"/>
    <property type="evidence" value="ECO:0007669"/>
    <property type="project" value="TreeGrafter"/>
</dbReference>
<sequence length="283" mass="31812">MKVEDHKILVALKESGTIRGAAKELLISQPALSQRLKHIEDHWGQKIFIRSHKHLALTPAGEQIVEFASRVISEERRVRDNVSIHAGGVGGTLSLGVSSVIGQYVLPKLLESYINLHPQVKIELETGLSEGFRQAPDDFHICIIRGEPLRQENCQELFSDKLYLVEKKNSNSKNLDKPLIEFQADSSYGSAVNEWFLQNSSISYSQKIKVDQIETCKQLMSKGIGMAVLPEIAIQDLNDQEYSINPLHLKGEAITRKTWICTTDTAQQLPQVQAFLQILKLDM</sequence>
<dbReference type="EMBL" id="AVPF01000023">
    <property type="protein sequence ID" value="KGX87664.1"/>
    <property type="molecule type" value="Genomic_DNA"/>
</dbReference>
<dbReference type="Pfam" id="PF00126">
    <property type="entry name" value="HTH_1"/>
    <property type="match status" value="1"/>
</dbReference>
<keyword evidence="3" id="KW-0238">DNA-binding</keyword>
<dbReference type="eggNOG" id="COG0583">
    <property type="taxonomic scope" value="Bacteria"/>
</dbReference>
<reference evidence="6 7" key="1">
    <citation type="submission" date="2013-08" db="EMBL/GenBank/DDBJ databases">
        <authorList>
            <person name="Huang J."/>
            <person name="Wang G."/>
        </authorList>
    </citation>
    <scope>NUCLEOTIDE SEQUENCE [LARGE SCALE GENOMIC DNA]</scope>
    <source>
        <strain evidence="6 7">BH030004</strain>
    </source>
</reference>
<protein>
    <recommendedName>
        <fullName evidence="5">HTH lysR-type domain-containing protein</fullName>
    </recommendedName>
</protein>
<gene>
    <name evidence="6" type="ORF">N783_09610</name>
</gene>
<dbReference type="PRINTS" id="PR00039">
    <property type="entry name" value="HTHLYSR"/>
</dbReference>
<keyword evidence="4" id="KW-0804">Transcription</keyword>
<dbReference type="Gene3D" id="1.10.10.10">
    <property type="entry name" value="Winged helix-like DNA-binding domain superfamily/Winged helix DNA-binding domain"/>
    <property type="match status" value="1"/>
</dbReference>
<name>A0A0A5G6K0_9BACI</name>
<keyword evidence="2" id="KW-0805">Transcription regulation</keyword>
<accession>A0A0A5G6K0</accession>
<keyword evidence="7" id="KW-1185">Reference proteome</keyword>
<dbReference type="Pfam" id="PF03466">
    <property type="entry name" value="LysR_substrate"/>
    <property type="match status" value="1"/>
</dbReference>
<evidence type="ECO:0000256" key="2">
    <source>
        <dbReference type="ARBA" id="ARBA00023015"/>
    </source>
</evidence>
<evidence type="ECO:0000313" key="6">
    <source>
        <dbReference type="EMBL" id="KGX87664.1"/>
    </source>
</evidence>
<dbReference type="InterPro" id="IPR005119">
    <property type="entry name" value="LysR_subst-bd"/>
</dbReference>
<dbReference type="InterPro" id="IPR036388">
    <property type="entry name" value="WH-like_DNA-bd_sf"/>
</dbReference>
<evidence type="ECO:0000259" key="5">
    <source>
        <dbReference type="PROSITE" id="PS50931"/>
    </source>
</evidence>
<dbReference type="CDD" id="cd05466">
    <property type="entry name" value="PBP2_LTTR_substrate"/>
    <property type="match status" value="1"/>
</dbReference>
<dbReference type="PROSITE" id="PS50931">
    <property type="entry name" value="HTH_LYSR"/>
    <property type="match status" value="1"/>
</dbReference>
<comment type="similarity">
    <text evidence="1">Belongs to the LysR transcriptional regulatory family.</text>
</comment>
<dbReference type="Proteomes" id="UP000030403">
    <property type="component" value="Unassembled WGS sequence"/>
</dbReference>
<evidence type="ECO:0000256" key="4">
    <source>
        <dbReference type="ARBA" id="ARBA00023163"/>
    </source>
</evidence>
<dbReference type="SUPFAM" id="SSF53850">
    <property type="entry name" value="Periplasmic binding protein-like II"/>
    <property type="match status" value="1"/>
</dbReference>
<evidence type="ECO:0000256" key="1">
    <source>
        <dbReference type="ARBA" id="ARBA00009437"/>
    </source>
</evidence>
<dbReference type="Gene3D" id="3.40.190.290">
    <property type="match status" value="1"/>
</dbReference>
<dbReference type="InterPro" id="IPR036390">
    <property type="entry name" value="WH_DNA-bd_sf"/>
</dbReference>
<comment type="caution">
    <text evidence="6">The sequence shown here is derived from an EMBL/GenBank/DDBJ whole genome shotgun (WGS) entry which is preliminary data.</text>
</comment>
<proteinExistence type="inferred from homology"/>
<evidence type="ECO:0000256" key="3">
    <source>
        <dbReference type="ARBA" id="ARBA00023125"/>
    </source>
</evidence>
<dbReference type="RefSeq" id="WP_027446121.1">
    <property type="nucleotide sequence ID" value="NZ_AULJ01000020.1"/>
</dbReference>
<dbReference type="InterPro" id="IPR000847">
    <property type="entry name" value="LysR_HTH_N"/>
</dbReference>
<feature type="domain" description="HTH lysR-type" evidence="5">
    <location>
        <begin position="1"/>
        <end position="58"/>
    </location>
</feature>
<dbReference type="PANTHER" id="PTHR30126">
    <property type="entry name" value="HTH-TYPE TRANSCRIPTIONAL REGULATOR"/>
    <property type="match status" value="1"/>
</dbReference>
<dbReference type="GO" id="GO:0003700">
    <property type="term" value="F:DNA-binding transcription factor activity"/>
    <property type="evidence" value="ECO:0007669"/>
    <property type="project" value="InterPro"/>
</dbReference>
<organism evidence="6 7">
    <name type="scientific">Pontibacillus marinus BH030004 = DSM 16465</name>
    <dbReference type="NCBI Taxonomy" id="1385511"/>
    <lineage>
        <taxon>Bacteria</taxon>
        <taxon>Bacillati</taxon>
        <taxon>Bacillota</taxon>
        <taxon>Bacilli</taxon>
        <taxon>Bacillales</taxon>
        <taxon>Bacillaceae</taxon>
        <taxon>Pontibacillus</taxon>
    </lineage>
</organism>